<dbReference type="InterPro" id="IPR013320">
    <property type="entry name" value="ConA-like_dom_sf"/>
</dbReference>
<gene>
    <name evidence="8" type="ORF">Vbra_6008</name>
</gene>
<evidence type="ECO:0000256" key="6">
    <source>
        <dbReference type="SAM" id="Phobius"/>
    </source>
</evidence>
<evidence type="ECO:0000313" key="8">
    <source>
        <dbReference type="EMBL" id="CEM19991.1"/>
    </source>
</evidence>
<dbReference type="Pfam" id="PF03388">
    <property type="entry name" value="Lectin_leg-like"/>
    <property type="match status" value="1"/>
</dbReference>
<dbReference type="PhylomeDB" id="A0A0G4FXX8"/>
<reference evidence="8 9" key="1">
    <citation type="submission" date="2014-11" db="EMBL/GenBank/DDBJ databases">
        <authorList>
            <person name="Zhu J."/>
            <person name="Qi W."/>
            <person name="Song R."/>
        </authorList>
    </citation>
    <scope>NUCLEOTIDE SEQUENCE [LARGE SCALE GENOMIC DNA]</scope>
</reference>
<dbReference type="GO" id="GO:0005793">
    <property type="term" value="C:endoplasmic reticulum-Golgi intermediate compartment"/>
    <property type="evidence" value="ECO:0007669"/>
    <property type="project" value="TreeGrafter"/>
</dbReference>
<feature type="transmembrane region" description="Helical" evidence="6">
    <location>
        <begin position="420"/>
        <end position="440"/>
    </location>
</feature>
<proteinExistence type="predicted"/>
<dbReference type="AlphaFoldDB" id="A0A0G4FXX8"/>
<evidence type="ECO:0000256" key="2">
    <source>
        <dbReference type="ARBA" id="ARBA00022692"/>
    </source>
</evidence>
<dbReference type="SUPFAM" id="SSF49899">
    <property type="entry name" value="Concanavalin A-like lectins/glucanases"/>
    <property type="match status" value="1"/>
</dbReference>
<evidence type="ECO:0000256" key="4">
    <source>
        <dbReference type="ARBA" id="ARBA00022989"/>
    </source>
</evidence>
<keyword evidence="3" id="KW-0732">Signal</keyword>
<dbReference type="InterPro" id="IPR051136">
    <property type="entry name" value="Intracellular_Lectin-GPT"/>
</dbReference>
<protein>
    <recommendedName>
        <fullName evidence="7">L-type lectin-like domain-containing protein</fullName>
    </recommendedName>
</protein>
<evidence type="ECO:0000256" key="1">
    <source>
        <dbReference type="ARBA" id="ARBA00004479"/>
    </source>
</evidence>
<evidence type="ECO:0000313" key="9">
    <source>
        <dbReference type="Proteomes" id="UP000041254"/>
    </source>
</evidence>
<dbReference type="GO" id="GO:0005789">
    <property type="term" value="C:endoplasmic reticulum membrane"/>
    <property type="evidence" value="ECO:0007669"/>
    <property type="project" value="TreeGrafter"/>
</dbReference>
<dbReference type="InterPro" id="IPR005052">
    <property type="entry name" value="Lectin_leg"/>
</dbReference>
<dbReference type="VEuPathDB" id="CryptoDB:Vbra_6008"/>
<evidence type="ECO:0000256" key="5">
    <source>
        <dbReference type="ARBA" id="ARBA00023136"/>
    </source>
</evidence>
<dbReference type="EMBL" id="CDMY01000520">
    <property type="protein sequence ID" value="CEM19991.1"/>
    <property type="molecule type" value="Genomic_DNA"/>
</dbReference>
<feature type="domain" description="L-type lectin-like" evidence="7">
    <location>
        <begin position="20"/>
        <end position="252"/>
    </location>
</feature>
<dbReference type="GO" id="GO:0005537">
    <property type="term" value="F:D-mannose binding"/>
    <property type="evidence" value="ECO:0007669"/>
    <property type="project" value="TreeGrafter"/>
</dbReference>
<name>A0A0G4FXX8_VITBC</name>
<keyword evidence="4 6" id="KW-1133">Transmembrane helix</keyword>
<dbReference type="Proteomes" id="UP000041254">
    <property type="component" value="Unassembled WGS sequence"/>
</dbReference>
<dbReference type="CDD" id="cd07308">
    <property type="entry name" value="lectin_leg-like"/>
    <property type="match status" value="1"/>
</dbReference>
<dbReference type="PANTHER" id="PTHR12223">
    <property type="entry name" value="VESICULAR MANNOSE-BINDING LECTIN"/>
    <property type="match status" value="1"/>
</dbReference>
<dbReference type="GO" id="GO:0000139">
    <property type="term" value="C:Golgi membrane"/>
    <property type="evidence" value="ECO:0007669"/>
    <property type="project" value="TreeGrafter"/>
</dbReference>
<keyword evidence="5 6" id="KW-0472">Membrane</keyword>
<dbReference type="GO" id="GO:0030134">
    <property type="term" value="C:COPII-coated ER to Golgi transport vesicle"/>
    <property type="evidence" value="ECO:0007669"/>
    <property type="project" value="TreeGrafter"/>
</dbReference>
<accession>A0A0G4FXX8</accession>
<evidence type="ECO:0000259" key="7">
    <source>
        <dbReference type="PROSITE" id="PS51328"/>
    </source>
</evidence>
<dbReference type="OrthoDB" id="270293at2759"/>
<evidence type="ECO:0000256" key="3">
    <source>
        <dbReference type="ARBA" id="ARBA00022729"/>
    </source>
</evidence>
<dbReference type="OMA" id="DPVHEQG"/>
<sequence>MKKDSSAGSRHHHVEHYDSRFEMMRHSWDAPLSFDNTLGEWDLSGATIPTKSSVVLVPRVANRTGQFWHKQPVTTANFEVEFEFLVDGPQRTQSQGFAFWYVYEEYAKSYPKNDEEAKSWTLHGYKQNFKGVGVFFSNFDKSNQLNPSVSVAHNPVGEGYYLLGRDVPTRDVLFLKYRNTQQTIRFKLKAGPKGVLGQVRMGPNAAWIDAFRLYNVRVQPQGYIGFSSFTGPEVPDHQGDRVTLFSFHMYNLDMTQTGEDSNVVHDTLGDMNVNHLLKDSKFENDSDETAIIRELTRMLYKHTSEAAPREQTIFKTLNRLTAEVHMLTQDVREIAAEFRVYKELTSGNDTLHNMKQEVLGLRSFFSKHVQSATSSVQGLQRTISLMQRGGSQSEQGLNEVRQLASTHTSLEEAINSQAMFSSYAVVGAVAMVCIFALMMWKKMRDMEKKHSL</sequence>
<comment type="subcellular location">
    <subcellularLocation>
        <location evidence="1">Membrane</location>
        <topology evidence="1">Single-pass type I membrane protein</topology>
    </subcellularLocation>
</comment>
<dbReference type="PROSITE" id="PS51328">
    <property type="entry name" value="L_LECTIN_LIKE"/>
    <property type="match status" value="1"/>
</dbReference>
<dbReference type="GO" id="GO:0006888">
    <property type="term" value="P:endoplasmic reticulum to Golgi vesicle-mediated transport"/>
    <property type="evidence" value="ECO:0007669"/>
    <property type="project" value="TreeGrafter"/>
</dbReference>
<dbReference type="InParanoid" id="A0A0G4FXX8"/>
<dbReference type="Gene3D" id="2.60.120.200">
    <property type="match status" value="1"/>
</dbReference>
<dbReference type="PANTHER" id="PTHR12223:SF28">
    <property type="entry name" value="LECTIN, MANNOSE BINDING 1 LIKE"/>
    <property type="match status" value="1"/>
</dbReference>
<organism evidence="8 9">
    <name type="scientific">Vitrella brassicaformis (strain CCMP3155)</name>
    <dbReference type="NCBI Taxonomy" id="1169540"/>
    <lineage>
        <taxon>Eukaryota</taxon>
        <taxon>Sar</taxon>
        <taxon>Alveolata</taxon>
        <taxon>Colpodellida</taxon>
        <taxon>Vitrellaceae</taxon>
        <taxon>Vitrella</taxon>
    </lineage>
</organism>
<dbReference type="STRING" id="1169540.A0A0G4FXX8"/>
<keyword evidence="2 6" id="KW-0812">Transmembrane</keyword>
<keyword evidence="9" id="KW-1185">Reference proteome</keyword>